<protein>
    <recommendedName>
        <fullName evidence="7">Protein kinase domain-containing protein</fullName>
    </recommendedName>
</protein>
<comment type="similarity">
    <text evidence="6">Belongs to the protein kinase superfamily.</text>
</comment>
<dbReference type="PROSITE" id="PS00107">
    <property type="entry name" value="PROTEIN_KINASE_ATP"/>
    <property type="match status" value="1"/>
</dbReference>
<proteinExistence type="inferred from homology"/>
<dbReference type="PANTHER" id="PTHR45631">
    <property type="entry name" value="OS07G0107800 PROTEIN-RELATED"/>
    <property type="match status" value="1"/>
</dbReference>
<dbReference type="Gene3D" id="3.30.200.20">
    <property type="entry name" value="Phosphorylase Kinase, domain 1"/>
    <property type="match status" value="1"/>
</dbReference>
<keyword evidence="2 5" id="KW-0547">Nucleotide-binding</keyword>
<dbReference type="AlphaFoldDB" id="A0A427A4C2"/>
<organism evidence="8 9">
    <name type="scientific">Ensete ventricosum</name>
    <name type="common">Abyssinian banana</name>
    <name type="synonym">Musa ensete</name>
    <dbReference type="NCBI Taxonomy" id="4639"/>
    <lineage>
        <taxon>Eukaryota</taxon>
        <taxon>Viridiplantae</taxon>
        <taxon>Streptophyta</taxon>
        <taxon>Embryophyta</taxon>
        <taxon>Tracheophyta</taxon>
        <taxon>Spermatophyta</taxon>
        <taxon>Magnoliopsida</taxon>
        <taxon>Liliopsida</taxon>
        <taxon>Zingiberales</taxon>
        <taxon>Musaceae</taxon>
        <taxon>Ensete</taxon>
    </lineage>
</organism>
<dbReference type="Gene3D" id="1.10.510.10">
    <property type="entry name" value="Transferase(Phosphotransferase) domain 1"/>
    <property type="match status" value="1"/>
</dbReference>
<feature type="domain" description="Protein kinase" evidence="7">
    <location>
        <begin position="1"/>
        <end position="194"/>
    </location>
</feature>
<evidence type="ECO:0000313" key="8">
    <source>
        <dbReference type="EMBL" id="RRT71051.1"/>
    </source>
</evidence>
<keyword evidence="3" id="KW-0418">Kinase</keyword>
<evidence type="ECO:0000256" key="5">
    <source>
        <dbReference type="PROSITE-ProRule" id="PRU10141"/>
    </source>
</evidence>
<dbReference type="Proteomes" id="UP000287651">
    <property type="component" value="Unassembled WGS sequence"/>
</dbReference>
<evidence type="ECO:0000256" key="4">
    <source>
        <dbReference type="ARBA" id="ARBA00022840"/>
    </source>
</evidence>
<dbReference type="PROSITE" id="PS00108">
    <property type="entry name" value="PROTEIN_KINASE_ST"/>
    <property type="match status" value="1"/>
</dbReference>
<dbReference type="SUPFAM" id="SSF56112">
    <property type="entry name" value="Protein kinase-like (PK-like)"/>
    <property type="match status" value="1"/>
</dbReference>
<evidence type="ECO:0000259" key="7">
    <source>
        <dbReference type="PROSITE" id="PS50011"/>
    </source>
</evidence>
<name>A0A427A4C2_ENSVE</name>
<evidence type="ECO:0000256" key="3">
    <source>
        <dbReference type="ARBA" id="ARBA00022777"/>
    </source>
</evidence>
<dbReference type="GO" id="GO:0005524">
    <property type="term" value="F:ATP binding"/>
    <property type="evidence" value="ECO:0007669"/>
    <property type="project" value="UniProtKB-UniRule"/>
</dbReference>
<dbReference type="EMBL" id="AMZH03003822">
    <property type="protein sequence ID" value="RRT71051.1"/>
    <property type="molecule type" value="Genomic_DNA"/>
</dbReference>
<keyword evidence="1" id="KW-0808">Transferase</keyword>
<evidence type="ECO:0000313" key="9">
    <source>
        <dbReference type="Proteomes" id="UP000287651"/>
    </source>
</evidence>
<sequence>MTSGVLKPQKEGHELFELKSRQFTFEDLVVITKSFQHAIGKGGFGIVYLGEFQDGTQVAVKVNSQSSSQGINEFQAECCSSRRDFKLQLRLPKVCLRCTHFKYSLYIYKSSHLVLRLGVSFTGLEYLHSGCKPPIIHRDVKPSNILLNHKGEAKISDFGVSRILKSDQTHVSTAVVGTMGYLDPEYDLLSLAKS</sequence>
<keyword evidence="4 5" id="KW-0067">ATP-binding</keyword>
<keyword evidence="6" id="KW-0723">Serine/threonine-protein kinase</keyword>
<dbReference type="SMART" id="SM00220">
    <property type="entry name" value="S_TKc"/>
    <property type="match status" value="1"/>
</dbReference>
<evidence type="ECO:0000256" key="1">
    <source>
        <dbReference type="ARBA" id="ARBA00022679"/>
    </source>
</evidence>
<dbReference type="GO" id="GO:0004674">
    <property type="term" value="F:protein serine/threonine kinase activity"/>
    <property type="evidence" value="ECO:0007669"/>
    <property type="project" value="UniProtKB-KW"/>
</dbReference>
<dbReference type="PANTHER" id="PTHR45631:SF202">
    <property type="entry name" value="SENESCENCE-INDUCED RECEPTOR-LIKE SERINE_THREONINE-PROTEIN KINASE"/>
    <property type="match status" value="1"/>
</dbReference>
<accession>A0A427A4C2</accession>
<comment type="caution">
    <text evidence="8">The sequence shown here is derived from an EMBL/GenBank/DDBJ whole genome shotgun (WGS) entry which is preliminary data.</text>
</comment>
<dbReference type="InterPro" id="IPR017441">
    <property type="entry name" value="Protein_kinase_ATP_BS"/>
</dbReference>
<dbReference type="InterPro" id="IPR000719">
    <property type="entry name" value="Prot_kinase_dom"/>
</dbReference>
<gene>
    <name evidence="8" type="ORF">B296_00001375</name>
</gene>
<dbReference type="PROSITE" id="PS50011">
    <property type="entry name" value="PROTEIN_KINASE_DOM"/>
    <property type="match status" value="1"/>
</dbReference>
<dbReference type="InterPro" id="IPR008271">
    <property type="entry name" value="Ser/Thr_kinase_AS"/>
</dbReference>
<dbReference type="Pfam" id="PF00069">
    <property type="entry name" value="Pkinase"/>
    <property type="match status" value="1"/>
</dbReference>
<reference evidence="8 9" key="1">
    <citation type="journal article" date="2014" name="Agronomy (Basel)">
        <title>A Draft Genome Sequence for Ensete ventricosum, the Drought-Tolerant Tree Against Hunger.</title>
        <authorList>
            <person name="Harrison J."/>
            <person name="Moore K.A."/>
            <person name="Paszkiewicz K."/>
            <person name="Jones T."/>
            <person name="Grant M."/>
            <person name="Ambacheew D."/>
            <person name="Muzemil S."/>
            <person name="Studholme D.J."/>
        </authorList>
    </citation>
    <scope>NUCLEOTIDE SEQUENCE [LARGE SCALE GENOMIC DNA]</scope>
</reference>
<dbReference type="InterPro" id="IPR011009">
    <property type="entry name" value="Kinase-like_dom_sf"/>
</dbReference>
<evidence type="ECO:0000256" key="2">
    <source>
        <dbReference type="ARBA" id="ARBA00022741"/>
    </source>
</evidence>
<evidence type="ECO:0000256" key="6">
    <source>
        <dbReference type="RuleBase" id="RU000304"/>
    </source>
</evidence>
<feature type="binding site" evidence="5">
    <location>
        <position position="61"/>
    </location>
    <ligand>
        <name>ATP</name>
        <dbReference type="ChEBI" id="CHEBI:30616"/>
    </ligand>
</feature>